<dbReference type="PANTHER" id="PTHR48462">
    <property type="entry name" value="PROTEIN, PUTATIVE-RELATED"/>
    <property type="match status" value="1"/>
</dbReference>
<feature type="domain" description="Reverse transcriptase" evidence="2">
    <location>
        <begin position="180"/>
        <end position="435"/>
    </location>
</feature>
<dbReference type="Proteomes" id="UP000440578">
    <property type="component" value="Unassembled WGS sequence"/>
</dbReference>
<accession>A0A6A4WNH1</accession>
<organism evidence="3 4">
    <name type="scientific">Amphibalanus amphitrite</name>
    <name type="common">Striped barnacle</name>
    <name type="synonym">Balanus amphitrite</name>
    <dbReference type="NCBI Taxonomy" id="1232801"/>
    <lineage>
        <taxon>Eukaryota</taxon>
        <taxon>Metazoa</taxon>
        <taxon>Ecdysozoa</taxon>
        <taxon>Arthropoda</taxon>
        <taxon>Crustacea</taxon>
        <taxon>Multicrustacea</taxon>
        <taxon>Cirripedia</taxon>
        <taxon>Thoracica</taxon>
        <taxon>Thoracicalcarea</taxon>
        <taxon>Balanomorpha</taxon>
        <taxon>Balanoidea</taxon>
        <taxon>Balanidae</taxon>
        <taxon>Amphibalaninae</taxon>
        <taxon>Amphibalanus</taxon>
    </lineage>
</organism>
<feature type="region of interest" description="Disordered" evidence="1">
    <location>
        <begin position="931"/>
        <end position="963"/>
    </location>
</feature>
<reference evidence="3 4" key="1">
    <citation type="submission" date="2019-07" db="EMBL/GenBank/DDBJ databases">
        <title>Draft genome assembly of a fouling barnacle, Amphibalanus amphitrite (Darwin, 1854): The first reference genome for Thecostraca.</title>
        <authorList>
            <person name="Kim W."/>
        </authorList>
    </citation>
    <scope>NUCLEOTIDE SEQUENCE [LARGE SCALE GENOMIC DNA]</scope>
    <source>
        <strain evidence="3">SNU_AA5</strain>
        <tissue evidence="3">Soma without cirri and trophi</tissue>
    </source>
</reference>
<proteinExistence type="predicted"/>
<feature type="region of interest" description="Disordered" evidence="1">
    <location>
        <begin position="859"/>
        <end position="913"/>
    </location>
</feature>
<dbReference type="PANTHER" id="PTHR48462:SF1">
    <property type="entry name" value="PROTEIN, PUTATIVE-RELATED"/>
    <property type="match status" value="1"/>
</dbReference>
<dbReference type="OrthoDB" id="432381at2759"/>
<dbReference type="InterPro" id="IPR043502">
    <property type="entry name" value="DNA/RNA_pol_sf"/>
</dbReference>
<dbReference type="AlphaFoldDB" id="A0A6A4WNH1"/>
<dbReference type="EMBL" id="VIIS01000449">
    <property type="protein sequence ID" value="KAF0308956.1"/>
    <property type="molecule type" value="Genomic_DNA"/>
</dbReference>
<evidence type="ECO:0000256" key="1">
    <source>
        <dbReference type="SAM" id="MobiDB-lite"/>
    </source>
</evidence>
<name>A0A6A4WNH1_AMPAM</name>
<evidence type="ECO:0000259" key="2">
    <source>
        <dbReference type="PROSITE" id="PS50878"/>
    </source>
</evidence>
<evidence type="ECO:0000313" key="4">
    <source>
        <dbReference type="Proteomes" id="UP000440578"/>
    </source>
</evidence>
<dbReference type="SUPFAM" id="SSF56672">
    <property type="entry name" value="DNA/RNA polymerases"/>
    <property type="match status" value="1"/>
</dbReference>
<comment type="caution">
    <text evidence="3">The sequence shown here is derived from an EMBL/GenBank/DDBJ whole genome shotgun (WGS) entry which is preliminary data.</text>
</comment>
<dbReference type="PROSITE" id="PS50878">
    <property type="entry name" value="RT_POL"/>
    <property type="match status" value="1"/>
</dbReference>
<feature type="compositionally biased region" description="Basic and acidic residues" evidence="1">
    <location>
        <begin position="865"/>
        <end position="880"/>
    </location>
</feature>
<protein>
    <submittedName>
        <fullName evidence="3">Retrotransposable element SLACS protein</fullName>
    </submittedName>
</protein>
<dbReference type="InterPro" id="IPR000477">
    <property type="entry name" value="RT_dom"/>
</dbReference>
<keyword evidence="4" id="KW-1185">Reference proteome</keyword>
<dbReference type="GO" id="GO:0071897">
    <property type="term" value="P:DNA biosynthetic process"/>
    <property type="evidence" value="ECO:0007669"/>
    <property type="project" value="UniProtKB-ARBA"/>
</dbReference>
<feature type="compositionally biased region" description="Basic and acidic residues" evidence="1">
    <location>
        <begin position="950"/>
        <end position="959"/>
    </location>
</feature>
<feature type="compositionally biased region" description="Gly residues" evidence="1">
    <location>
        <begin position="891"/>
        <end position="906"/>
    </location>
</feature>
<gene>
    <name evidence="3" type="primary">RTP2_5</name>
    <name evidence="3" type="ORF">FJT64_019883</name>
</gene>
<evidence type="ECO:0000313" key="3">
    <source>
        <dbReference type="EMBL" id="KAF0308956.1"/>
    </source>
</evidence>
<sequence>MRFAYTALRVKEQSQEAPRSSLAAKVRLNLAQNGDPDGAQPSVPPTKRRRGHRPADGVTAMSRRVASKLTDGDIRGALRTLTSDDSYAPPADDVINKMQEKHPKPPADLRDIPPPDDSQAPLVASEADVMKAINSFPPSSSAGLDGIRPAHLRSLLTKHTAEAGARLLTALTALTNLALSGRLPECVVPAFFGASLIALRKKDGGLRPIAVGSVYRRIAGKVAAAAVSGAIGARLRPIQLGVATRNGCEAAVHAVRAYIQGSSESAVDSKIMVKLDVSNAFNTVRRDSMMEAVIEQAPAIYPFVWQGYNTTTPLFIGDSKILSQTGIQQGDPLSSLMFSLTVDAAARSADTDINIWYLDDGTLAGSVPDVVSSIQRVKAELSKVGLTINPTKCEAILLEGSSEESKSIALRHLHSVLPDIREVAMSELELLGAPVHDDQVRRKLLQGQLMVEKLIRRLQALEEAHQAFFLLKSYVSLPRVLYLLRSSPAYRHPALLVKIDETVRCGMEAITNVRLRGDSWRQATLPVNLGGLGVRMVTDVALPAHIASQVASADTIASIYGSAAARVGEATRCLVEEWEAHTGLPSPDVSRQRYQRDWDRAAAEAISRQLLDDCTTDVDRARLRAAAQPHSGAWLNAFPAASVGTLLDPDTLRTAVALRVGAEVCAPHRCRCGADIDERGLHGLSCQLSAGRFPRHAELNSVIKRGLAAAGLPSVLEPAGLDRGDGRRPDGITAFPYAEGRCLVWDATCVDTFSASSVAASAARASAAATAAEGRKRRRYEAISRRYLFRPVAVETSGALGSDSCSFLKDLGRRIVQVTGDRRDMERLIQRISVAVVRGNATAIRLAGAHDRPDVRTAVTSFDRSGGDSRGNSHDVDRCSRSSCGESSDECGGGSGRGSGGGGGDRSTGEISDGCNNTGEGNCSVGCSKDSATALRPGPVMPVRPSAGSRSEEPSRNPLDDPDLAYYLLPRRESPPLTDADSPTTQQLAEQLLCLSPSLAQDTPRPPRPNALTAYAALLAKMRESIRDHGAAPEPL</sequence>
<dbReference type="Pfam" id="PF00078">
    <property type="entry name" value="RVT_1"/>
    <property type="match status" value="1"/>
</dbReference>
<feature type="region of interest" description="Disordered" evidence="1">
    <location>
        <begin position="1"/>
        <end position="71"/>
    </location>
</feature>